<evidence type="ECO:0000313" key="5">
    <source>
        <dbReference type="EMBL" id="MFC3154748.1"/>
    </source>
</evidence>
<dbReference type="EC" id="2.3.2.6" evidence="4"/>
<dbReference type="SUPFAM" id="SSF55729">
    <property type="entry name" value="Acyl-CoA N-acyltransferases (Nat)"/>
    <property type="match status" value="1"/>
</dbReference>
<sequence>MIQLPWLDPDSLEFPPLDMALTDPDGLLAGGGDLRPERLIQAYCQGIFPWYEDDQPILWWSPNPRSVVEPDSVHISRSMAKTLRKSTLRVTCDTAFERIVRQCAAPRAQTANTWITDEMLDAYQQLHERGIAHSIEVWDGELLVGGLYGLALGGVFFGESMFARQSNASKIGFITLASYLQKWGFGLIDCQVSSDHLNSLGAFELPRPTFTRVLQALADPSGASLWPDNTVSLELPRGA</sequence>
<comment type="similarity">
    <text evidence="4">Belongs to the L/F-transferase family.</text>
</comment>
<dbReference type="Gene3D" id="3.30.70.3550">
    <property type="entry name" value="Leucyl/phenylalanyl-tRNA-protein transferase, N-terminal domain"/>
    <property type="match status" value="1"/>
</dbReference>
<dbReference type="GO" id="GO:0008914">
    <property type="term" value="F:leucyl-tRNA--protein transferase activity"/>
    <property type="evidence" value="ECO:0007669"/>
    <property type="project" value="UniProtKB-EC"/>
</dbReference>
<keyword evidence="2 4" id="KW-0808">Transferase</keyword>
<dbReference type="Gene3D" id="3.40.630.70">
    <property type="entry name" value="Leucyl/phenylalanyl-tRNA-protein transferase, C-terminal domain"/>
    <property type="match status" value="1"/>
</dbReference>
<evidence type="ECO:0000256" key="2">
    <source>
        <dbReference type="ARBA" id="ARBA00022679"/>
    </source>
</evidence>
<comment type="subcellular location">
    <subcellularLocation>
        <location evidence="4">Cytoplasm</location>
    </subcellularLocation>
</comment>
<dbReference type="InterPro" id="IPR042221">
    <property type="entry name" value="Leu/Phe-tRNA_Trfase_N"/>
</dbReference>
<dbReference type="InterPro" id="IPR016181">
    <property type="entry name" value="Acyl_CoA_acyltransferase"/>
</dbReference>
<evidence type="ECO:0000256" key="4">
    <source>
        <dbReference type="HAMAP-Rule" id="MF_00688"/>
    </source>
</evidence>
<dbReference type="PANTHER" id="PTHR30098:SF2">
    <property type="entry name" value="LEUCYL_PHENYLALANYL-TRNA--PROTEIN TRANSFERASE"/>
    <property type="match status" value="1"/>
</dbReference>
<comment type="function">
    <text evidence="4">Functions in the N-end rule pathway of protein degradation where it conjugates Leu, Phe and, less efficiently, Met from aminoacyl-tRNAs to the N-termini of proteins containing an N-terminal arginine or lysine.</text>
</comment>
<evidence type="ECO:0000313" key="6">
    <source>
        <dbReference type="Proteomes" id="UP001595548"/>
    </source>
</evidence>
<dbReference type="HAMAP" id="MF_00688">
    <property type="entry name" value="Leu_Phe_trans"/>
    <property type="match status" value="1"/>
</dbReference>
<keyword evidence="3 4" id="KW-0012">Acyltransferase</keyword>
<comment type="catalytic activity">
    <reaction evidence="4">
        <text>L-phenylalanyl-tRNA(Phe) + an N-terminal L-alpha-aminoacyl-[protein] = an N-terminal L-phenylalanyl-L-alpha-aminoacyl-[protein] + tRNA(Phe)</text>
        <dbReference type="Rhea" id="RHEA:43632"/>
        <dbReference type="Rhea" id="RHEA-COMP:9668"/>
        <dbReference type="Rhea" id="RHEA-COMP:9699"/>
        <dbReference type="Rhea" id="RHEA-COMP:10636"/>
        <dbReference type="Rhea" id="RHEA-COMP:10637"/>
        <dbReference type="ChEBI" id="CHEBI:78442"/>
        <dbReference type="ChEBI" id="CHEBI:78531"/>
        <dbReference type="ChEBI" id="CHEBI:78597"/>
        <dbReference type="ChEBI" id="CHEBI:83561"/>
        <dbReference type="EC" id="2.3.2.6"/>
    </reaction>
</comment>
<proteinExistence type="inferred from homology"/>
<dbReference type="Pfam" id="PF03588">
    <property type="entry name" value="Leu_Phe_trans"/>
    <property type="match status" value="1"/>
</dbReference>
<gene>
    <name evidence="4 5" type="primary">aat</name>
    <name evidence="5" type="ORF">ACFOEB_05985</name>
</gene>
<dbReference type="NCBIfam" id="TIGR00667">
    <property type="entry name" value="aat"/>
    <property type="match status" value="1"/>
</dbReference>
<dbReference type="InterPro" id="IPR042203">
    <property type="entry name" value="Leu/Phe-tRNA_Trfase_C"/>
</dbReference>
<dbReference type="RefSeq" id="WP_339614906.1">
    <property type="nucleotide sequence ID" value="NZ_AP031500.1"/>
</dbReference>
<dbReference type="InterPro" id="IPR004616">
    <property type="entry name" value="Leu/Phe-tRNA_Trfase"/>
</dbReference>
<reference evidence="6" key="1">
    <citation type="journal article" date="2019" name="Int. J. Syst. Evol. Microbiol.">
        <title>The Global Catalogue of Microorganisms (GCM) 10K type strain sequencing project: providing services to taxonomists for standard genome sequencing and annotation.</title>
        <authorList>
            <consortium name="The Broad Institute Genomics Platform"/>
            <consortium name="The Broad Institute Genome Sequencing Center for Infectious Disease"/>
            <person name="Wu L."/>
            <person name="Ma J."/>
        </authorList>
    </citation>
    <scope>NUCLEOTIDE SEQUENCE [LARGE SCALE GENOMIC DNA]</scope>
    <source>
        <strain evidence="6">KCTC 52141</strain>
    </source>
</reference>
<comment type="catalytic activity">
    <reaction evidence="4">
        <text>N-terminal L-arginyl-[protein] + L-leucyl-tRNA(Leu) = N-terminal L-leucyl-L-arginyl-[protein] + tRNA(Leu) + H(+)</text>
        <dbReference type="Rhea" id="RHEA:50416"/>
        <dbReference type="Rhea" id="RHEA-COMP:9613"/>
        <dbReference type="Rhea" id="RHEA-COMP:9622"/>
        <dbReference type="Rhea" id="RHEA-COMP:12672"/>
        <dbReference type="Rhea" id="RHEA-COMP:12673"/>
        <dbReference type="ChEBI" id="CHEBI:15378"/>
        <dbReference type="ChEBI" id="CHEBI:64719"/>
        <dbReference type="ChEBI" id="CHEBI:78442"/>
        <dbReference type="ChEBI" id="CHEBI:78494"/>
        <dbReference type="ChEBI" id="CHEBI:133044"/>
        <dbReference type="EC" id="2.3.2.6"/>
    </reaction>
</comment>
<comment type="caution">
    <text evidence="5">The sequence shown here is derived from an EMBL/GenBank/DDBJ whole genome shotgun (WGS) entry which is preliminary data.</text>
</comment>
<organism evidence="5 6">
    <name type="scientific">Gilvimarinus japonicus</name>
    <dbReference type="NCBI Taxonomy" id="1796469"/>
    <lineage>
        <taxon>Bacteria</taxon>
        <taxon>Pseudomonadati</taxon>
        <taxon>Pseudomonadota</taxon>
        <taxon>Gammaproteobacteria</taxon>
        <taxon>Cellvibrionales</taxon>
        <taxon>Cellvibrionaceae</taxon>
        <taxon>Gilvimarinus</taxon>
    </lineage>
</organism>
<evidence type="ECO:0000256" key="3">
    <source>
        <dbReference type="ARBA" id="ARBA00023315"/>
    </source>
</evidence>
<evidence type="ECO:0000256" key="1">
    <source>
        <dbReference type="ARBA" id="ARBA00022490"/>
    </source>
</evidence>
<keyword evidence="6" id="KW-1185">Reference proteome</keyword>
<accession>A0ABV7HPX2</accession>
<name>A0ABV7HPX2_9GAMM</name>
<comment type="catalytic activity">
    <reaction evidence="4">
        <text>N-terminal L-lysyl-[protein] + L-leucyl-tRNA(Leu) = N-terminal L-leucyl-L-lysyl-[protein] + tRNA(Leu) + H(+)</text>
        <dbReference type="Rhea" id="RHEA:12340"/>
        <dbReference type="Rhea" id="RHEA-COMP:9613"/>
        <dbReference type="Rhea" id="RHEA-COMP:9622"/>
        <dbReference type="Rhea" id="RHEA-COMP:12670"/>
        <dbReference type="Rhea" id="RHEA-COMP:12671"/>
        <dbReference type="ChEBI" id="CHEBI:15378"/>
        <dbReference type="ChEBI" id="CHEBI:65249"/>
        <dbReference type="ChEBI" id="CHEBI:78442"/>
        <dbReference type="ChEBI" id="CHEBI:78494"/>
        <dbReference type="ChEBI" id="CHEBI:133043"/>
        <dbReference type="EC" id="2.3.2.6"/>
    </reaction>
</comment>
<keyword evidence="1 4" id="KW-0963">Cytoplasm</keyword>
<protein>
    <recommendedName>
        <fullName evidence="4">Leucyl/phenylalanyl-tRNA--protein transferase</fullName>
        <ecNumber evidence="4">2.3.2.6</ecNumber>
    </recommendedName>
    <alternativeName>
        <fullName evidence="4">L/F-transferase</fullName>
    </alternativeName>
    <alternativeName>
        <fullName evidence="4">Leucyltransferase</fullName>
    </alternativeName>
    <alternativeName>
        <fullName evidence="4">Phenyalanyltransferase</fullName>
    </alternativeName>
</protein>
<dbReference type="EMBL" id="JBHRTL010000006">
    <property type="protein sequence ID" value="MFC3154748.1"/>
    <property type="molecule type" value="Genomic_DNA"/>
</dbReference>
<dbReference type="PANTHER" id="PTHR30098">
    <property type="entry name" value="LEUCYL/PHENYLALANYL-TRNA--PROTEIN TRANSFERASE"/>
    <property type="match status" value="1"/>
</dbReference>
<dbReference type="Proteomes" id="UP001595548">
    <property type="component" value="Unassembled WGS sequence"/>
</dbReference>